<sequence>MYTTGERWNGGDNKLVDEKIVGMSTGHLPGLIRNPYVTYDYSYAYFAVYRRALVSLCEYETPQDGWLAQGVWSPG</sequence>
<dbReference type="EMBL" id="JAHXZJ010002609">
    <property type="protein sequence ID" value="KAH0539401.1"/>
    <property type="molecule type" value="Genomic_DNA"/>
</dbReference>
<evidence type="ECO:0000313" key="1">
    <source>
        <dbReference type="EMBL" id="KAH0539401.1"/>
    </source>
</evidence>
<gene>
    <name evidence="1" type="ORF">KQX54_004550</name>
</gene>
<organism evidence="1 2">
    <name type="scientific">Cotesia glomerata</name>
    <name type="common">Lepidopteran parasitic wasp</name>
    <name type="synonym">Apanteles glomeratus</name>
    <dbReference type="NCBI Taxonomy" id="32391"/>
    <lineage>
        <taxon>Eukaryota</taxon>
        <taxon>Metazoa</taxon>
        <taxon>Ecdysozoa</taxon>
        <taxon>Arthropoda</taxon>
        <taxon>Hexapoda</taxon>
        <taxon>Insecta</taxon>
        <taxon>Pterygota</taxon>
        <taxon>Neoptera</taxon>
        <taxon>Endopterygota</taxon>
        <taxon>Hymenoptera</taxon>
        <taxon>Apocrita</taxon>
        <taxon>Ichneumonoidea</taxon>
        <taxon>Braconidae</taxon>
        <taxon>Microgastrinae</taxon>
        <taxon>Cotesia</taxon>
    </lineage>
</organism>
<dbReference type="Proteomes" id="UP000826195">
    <property type="component" value="Unassembled WGS sequence"/>
</dbReference>
<comment type="caution">
    <text evidence="1">The sequence shown here is derived from an EMBL/GenBank/DDBJ whole genome shotgun (WGS) entry which is preliminary data.</text>
</comment>
<accession>A0AAV7HGZ6</accession>
<evidence type="ECO:0000313" key="2">
    <source>
        <dbReference type="Proteomes" id="UP000826195"/>
    </source>
</evidence>
<dbReference type="AlphaFoldDB" id="A0AAV7HGZ6"/>
<protein>
    <submittedName>
        <fullName evidence="1">Uncharacterized protein</fullName>
    </submittedName>
</protein>
<name>A0AAV7HGZ6_COTGL</name>
<reference evidence="1 2" key="1">
    <citation type="journal article" date="2021" name="J. Hered.">
        <title>A chromosome-level genome assembly of the parasitoid wasp, Cotesia glomerata (Hymenoptera: Braconidae).</title>
        <authorList>
            <person name="Pinto B.J."/>
            <person name="Weis J.J."/>
            <person name="Gamble T."/>
            <person name="Ode P.J."/>
            <person name="Paul R."/>
            <person name="Zaspel J.M."/>
        </authorList>
    </citation>
    <scope>NUCLEOTIDE SEQUENCE [LARGE SCALE GENOMIC DNA]</scope>
    <source>
        <strain evidence="1">CgM1</strain>
    </source>
</reference>
<proteinExistence type="predicted"/>
<keyword evidence="2" id="KW-1185">Reference proteome</keyword>